<dbReference type="PROSITE" id="PS00108">
    <property type="entry name" value="PROTEIN_KINASE_ST"/>
    <property type="match status" value="1"/>
</dbReference>
<dbReference type="Proteomes" id="UP001140094">
    <property type="component" value="Unassembled WGS sequence"/>
</dbReference>
<dbReference type="PROSITE" id="PS50011">
    <property type="entry name" value="PROTEIN_KINASE_DOM"/>
    <property type="match status" value="1"/>
</dbReference>
<dbReference type="SMART" id="SM00220">
    <property type="entry name" value="S_TKc"/>
    <property type="match status" value="1"/>
</dbReference>
<evidence type="ECO:0000259" key="6">
    <source>
        <dbReference type="PROSITE" id="PS50011"/>
    </source>
</evidence>
<gene>
    <name evidence="7" type="primary">CDC5</name>
    <name evidence="7" type="ORF">H4R20_006290</name>
</gene>
<dbReference type="GO" id="GO:0005524">
    <property type="term" value="F:ATP binding"/>
    <property type="evidence" value="ECO:0007669"/>
    <property type="project" value="UniProtKB-KW"/>
</dbReference>
<sequence length="227" mass="25868">MKRLPRHKNVVAFNHIFEDVERLYILMEMCTSRTLHDLLQRRKRLTEFESRYFFAQLADGIAALHKANIIHRDIKHSNLLLDQMNRIKIADFGLSTIVDAAGDRKLSFLGTPNFLAPELVTRDGQGHSFGVDVWAAGVLLYVMLYGRPPFSINRNNGNTNLQQLYHRIVDQQIVFPAEPYTSPSVQNLINQLCCKGELDRLSAADICGDAWFLIHADSSIPKFMPNS</sequence>
<organism evidence="7 8">
    <name type="scientific">Coemansia guatemalensis</name>
    <dbReference type="NCBI Taxonomy" id="2761395"/>
    <lineage>
        <taxon>Eukaryota</taxon>
        <taxon>Fungi</taxon>
        <taxon>Fungi incertae sedis</taxon>
        <taxon>Zoopagomycota</taxon>
        <taxon>Kickxellomycotina</taxon>
        <taxon>Kickxellomycetes</taxon>
        <taxon>Kickxellales</taxon>
        <taxon>Kickxellaceae</taxon>
        <taxon>Coemansia</taxon>
    </lineage>
</organism>
<dbReference type="Pfam" id="PF00069">
    <property type="entry name" value="Pkinase"/>
    <property type="match status" value="1"/>
</dbReference>
<evidence type="ECO:0000256" key="1">
    <source>
        <dbReference type="ARBA" id="ARBA00022527"/>
    </source>
</evidence>
<reference evidence="7" key="1">
    <citation type="submission" date="2022-07" db="EMBL/GenBank/DDBJ databases">
        <title>Phylogenomic reconstructions and comparative analyses of Kickxellomycotina fungi.</title>
        <authorList>
            <person name="Reynolds N.K."/>
            <person name="Stajich J.E."/>
            <person name="Barry K."/>
            <person name="Grigoriev I.V."/>
            <person name="Crous P."/>
            <person name="Smith M.E."/>
        </authorList>
    </citation>
    <scope>NUCLEOTIDE SEQUENCE</scope>
    <source>
        <strain evidence="7">NRRL 1565</strain>
    </source>
</reference>
<evidence type="ECO:0000313" key="8">
    <source>
        <dbReference type="Proteomes" id="UP001140094"/>
    </source>
</evidence>
<dbReference type="InterPro" id="IPR011009">
    <property type="entry name" value="Kinase-like_dom_sf"/>
</dbReference>
<keyword evidence="5" id="KW-0067">ATP-binding</keyword>
<comment type="caution">
    <text evidence="7">The sequence shown here is derived from an EMBL/GenBank/DDBJ whole genome shotgun (WGS) entry which is preliminary data.</text>
</comment>
<dbReference type="AlphaFoldDB" id="A0A9W8HSM0"/>
<keyword evidence="1" id="KW-0723">Serine/threonine-protein kinase</keyword>
<evidence type="ECO:0000313" key="7">
    <source>
        <dbReference type="EMBL" id="KAJ2794247.1"/>
    </source>
</evidence>
<dbReference type="SUPFAM" id="SSF56112">
    <property type="entry name" value="Protein kinase-like (PK-like)"/>
    <property type="match status" value="1"/>
</dbReference>
<dbReference type="GO" id="GO:0004674">
    <property type="term" value="F:protein serine/threonine kinase activity"/>
    <property type="evidence" value="ECO:0007669"/>
    <property type="project" value="UniProtKB-KW"/>
</dbReference>
<accession>A0A9W8HSM0</accession>
<feature type="domain" description="Protein kinase" evidence="6">
    <location>
        <begin position="1"/>
        <end position="212"/>
    </location>
</feature>
<keyword evidence="4 7" id="KW-0418">Kinase</keyword>
<dbReference type="PANTHER" id="PTHR24345">
    <property type="entry name" value="SERINE/THREONINE-PROTEIN KINASE PLK"/>
    <property type="match status" value="1"/>
</dbReference>
<evidence type="ECO:0000256" key="2">
    <source>
        <dbReference type="ARBA" id="ARBA00022679"/>
    </source>
</evidence>
<keyword evidence="3" id="KW-0547">Nucleotide-binding</keyword>
<evidence type="ECO:0000256" key="3">
    <source>
        <dbReference type="ARBA" id="ARBA00022741"/>
    </source>
</evidence>
<proteinExistence type="predicted"/>
<dbReference type="Gene3D" id="1.10.510.10">
    <property type="entry name" value="Transferase(Phosphotransferase) domain 1"/>
    <property type="match status" value="1"/>
</dbReference>
<dbReference type="EC" id="2.7.11.21" evidence="7"/>
<dbReference type="PANTHER" id="PTHR24345:SF0">
    <property type="entry name" value="CELL CYCLE SERINE_THREONINE-PROTEIN KINASE CDC5_MSD2"/>
    <property type="match status" value="1"/>
</dbReference>
<keyword evidence="2 7" id="KW-0808">Transferase</keyword>
<dbReference type="GO" id="GO:0005634">
    <property type="term" value="C:nucleus"/>
    <property type="evidence" value="ECO:0007669"/>
    <property type="project" value="TreeGrafter"/>
</dbReference>
<evidence type="ECO:0000256" key="4">
    <source>
        <dbReference type="ARBA" id="ARBA00022777"/>
    </source>
</evidence>
<name>A0A9W8HSM0_9FUNG</name>
<dbReference type="InterPro" id="IPR008271">
    <property type="entry name" value="Ser/Thr_kinase_AS"/>
</dbReference>
<dbReference type="OrthoDB" id="408964at2759"/>
<dbReference type="InterPro" id="IPR000719">
    <property type="entry name" value="Prot_kinase_dom"/>
</dbReference>
<keyword evidence="8" id="KW-1185">Reference proteome</keyword>
<evidence type="ECO:0000256" key="5">
    <source>
        <dbReference type="ARBA" id="ARBA00022840"/>
    </source>
</evidence>
<feature type="non-terminal residue" evidence="7">
    <location>
        <position position="227"/>
    </location>
</feature>
<dbReference type="PIRSF" id="PIRSF000654">
    <property type="entry name" value="Integrin-linked_kinase"/>
    <property type="match status" value="1"/>
</dbReference>
<dbReference type="EMBL" id="JANBUO010002603">
    <property type="protein sequence ID" value="KAJ2794247.1"/>
    <property type="molecule type" value="Genomic_DNA"/>
</dbReference>
<protein>
    <submittedName>
        <fullName evidence="7">Cell cycle serine/threonine-protein kinase cdc5/MSD2</fullName>
        <ecNumber evidence="7">2.7.11.21</ecNumber>
    </submittedName>
</protein>